<feature type="signal peptide" evidence="1">
    <location>
        <begin position="1"/>
        <end position="19"/>
    </location>
</feature>
<accession>A0A6I4IU51</accession>
<evidence type="ECO:0000313" key="2">
    <source>
        <dbReference type="EMBL" id="MVO10421.1"/>
    </source>
</evidence>
<evidence type="ECO:0000256" key="1">
    <source>
        <dbReference type="SAM" id="SignalP"/>
    </source>
</evidence>
<dbReference type="RefSeq" id="WP_140998847.1">
    <property type="nucleotide sequence ID" value="NZ_VDCZ01000012.1"/>
</dbReference>
<dbReference type="InterPro" id="IPR037066">
    <property type="entry name" value="Plug_dom_sf"/>
</dbReference>
<evidence type="ECO:0000313" key="3">
    <source>
        <dbReference type="Proteomes" id="UP000431264"/>
    </source>
</evidence>
<dbReference type="OrthoDB" id="9799897at2"/>
<dbReference type="InterPro" id="IPR008969">
    <property type="entry name" value="CarboxyPept-like_regulatory"/>
</dbReference>
<dbReference type="Gene3D" id="2.170.130.10">
    <property type="entry name" value="TonB-dependent receptor, plug domain"/>
    <property type="match status" value="1"/>
</dbReference>
<sequence>MKKKLMCILLVLSSVFVFAQDSIPKPTVVKIRCQGTINSIPAPLYIINGHVVDSTLLQKIEPEKIKEINILKGDKATSLYGTRAKNGAVLITTKNISDKKLEKLYQLHSAEYVQNTGKEFILTGSILDCEKLSVIGATVINLNTKEKVLSDFYGKFKIKAHKNDVLLIEAITYISQKISIKNKEEITVTLKVNPKEDQGILLKKPILYLYPTQETEVTIQFHFNGTLKTTFPKYDKNWKVMASPNGQLYDTKTKRTYTSLFWDGEIELPKSHYQYNEGFVIAKENLTTFLIEKLEHIGLNNQETNDFIQFWLPILEQNQFNFIHFLVNDACNEVAVNTVHPQPETSIRVYMEFFGVNQFQSVPEQKLPKTERKGFTLVEWGGTDVSQKIKKNEL</sequence>
<comment type="caution">
    <text evidence="2">The sequence shown here is derived from an EMBL/GenBank/DDBJ whole genome shotgun (WGS) entry which is preliminary data.</text>
</comment>
<feature type="chain" id="PRO_5026331618" evidence="1">
    <location>
        <begin position="20"/>
        <end position="394"/>
    </location>
</feature>
<dbReference type="SUPFAM" id="SSF56935">
    <property type="entry name" value="Porins"/>
    <property type="match status" value="1"/>
</dbReference>
<name>A0A6I4IU51_9FLAO</name>
<reference evidence="3" key="1">
    <citation type="submission" date="2019-05" db="EMBL/GenBank/DDBJ databases">
        <title>Flavobacterium profundi sp. nov., isolated from a deep-sea seamount.</title>
        <authorList>
            <person name="Zhang D.-C."/>
        </authorList>
    </citation>
    <scope>NUCLEOTIDE SEQUENCE [LARGE SCALE GENOMIC DNA]</scope>
    <source>
        <strain evidence="3">TP390</strain>
    </source>
</reference>
<dbReference type="EMBL" id="WQLW01000012">
    <property type="protein sequence ID" value="MVO10421.1"/>
    <property type="molecule type" value="Genomic_DNA"/>
</dbReference>
<dbReference type="Proteomes" id="UP000431264">
    <property type="component" value="Unassembled WGS sequence"/>
</dbReference>
<protein>
    <submittedName>
        <fullName evidence="2">TonB-dependent receptor plug domain-containing protein</fullName>
    </submittedName>
</protein>
<keyword evidence="3" id="KW-1185">Reference proteome</keyword>
<proteinExistence type="predicted"/>
<organism evidence="2 3">
    <name type="scientific">Flavobacterium profundi</name>
    <dbReference type="NCBI Taxonomy" id="1774945"/>
    <lineage>
        <taxon>Bacteria</taxon>
        <taxon>Pseudomonadati</taxon>
        <taxon>Bacteroidota</taxon>
        <taxon>Flavobacteriia</taxon>
        <taxon>Flavobacteriales</taxon>
        <taxon>Flavobacteriaceae</taxon>
        <taxon>Flavobacterium</taxon>
    </lineage>
</organism>
<keyword evidence="2" id="KW-0675">Receptor</keyword>
<gene>
    <name evidence="2" type="ORF">GOQ30_14700</name>
</gene>
<dbReference type="SUPFAM" id="SSF49464">
    <property type="entry name" value="Carboxypeptidase regulatory domain-like"/>
    <property type="match status" value="1"/>
</dbReference>
<keyword evidence="1" id="KW-0732">Signal</keyword>
<dbReference type="AlphaFoldDB" id="A0A6I4IU51"/>